<organism evidence="3 4">
    <name type="scientific">Acidovorax soli</name>
    <dbReference type="NCBI Taxonomy" id="592050"/>
    <lineage>
        <taxon>Bacteria</taxon>
        <taxon>Pseudomonadati</taxon>
        <taxon>Pseudomonadota</taxon>
        <taxon>Betaproteobacteria</taxon>
        <taxon>Burkholderiales</taxon>
        <taxon>Comamonadaceae</taxon>
        <taxon>Acidovorax</taxon>
    </lineage>
</organism>
<feature type="chain" id="PRO_5031518258" evidence="1">
    <location>
        <begin position="26"/>
        <end position="300"/>
    </location>
</feature>
<evidence type="ECO:0000313" key="4">
    <source>
        <dbReference type="Proteomes" id="UP000575083"/>
    </source>
</evidence>
<dbReference type="CDD" id="cd07739">
    <property type="entry name" value="metallo-hydrolase-like_MBL-fold"/>
    <property type="match status" value="1"/>
</dbReference>
<keyword evidence="1" id="KW-0732">Signal</keyword>
<gene>
    <name evidence="3" type="ORF">HNP48_004459</name>
</gene>
<dbReference type="PANTHER" id="PTHR42951:SF14">
    <property type="entry name" value="METALLO-BETA-LACTAMASE SUPERFAMILY PROTEIN"/>
    <property type="match status" value="1"/>
</dbReference>
<dbReference type="InterPro" id="IPR001279">
    <property type="entry name" value="Metallo-B-lactamas"/>
</dbReference>
<feature type="domain" description="Metallo-beta-lactamase" evidence="2">
    <location>
        <begin position="43"/>
        <end position="228"/>
    </location>
</feature>
<evidence type="ECO:0000259" key="2">
    <source>
        <dbReference type="SMART" id="SM00849"/>
    </source>
</evidence>
<dbReference type="AlphaFoldDB" id="A0A7X0UBP1"/>
<dbReference type="GO" id="GO:0016787">
    <property type="term" value="F:hydrolase activity"/>
    <property type="evidence" value="ECO:0007669"/>
    <property type="project" value="UniProtKB-KW"/>
</dbReference>
<proteinExistence type="predicted"/>
<dbReference type="Proteomes" id="UP000575083">
    <property type="component" value="Unassembled WGS sequence"/>
</dbReference>
<keyword evidence="4" id="KW-1185">Reference proteome</keyword>
<feature type="signal peptide" evidence="1">
    <location>
        <begin position="1"/>
        <end position="25"/>
    </location>
</feature>
<dbReference type="Gene3D" id="3.60.15.10">
    <property type="entry name" value="Ribonuclease Z/Hydroxyacylglutathione hydrolase-like"/>
    <property type="match status" value="1"/>
</dbReference>
<accession>A0A7X0UBP1</accession>
<dbReference type="Pfam" id="PF00753">
    <property type="entry name" value="Lactamase_B"/>
    <property type="match status" value="1"/>
</dbReference>
<dbReference type="PANTHER" id="PTHR42951">
    <property type="entry name" value="METALLO-BETA-LACTAMASE DOMAIN-CONTAINING"/>
    <property type="match status" value="1"/>
</dbReference>
<comment type="caution">
    <text evidence="3">The sequence shown here is derived from an EMBL/GenBank/DDBJ whole genome shotgun (WGS) entry which is preliminary data.</text>
</comment>
<reference evidence="3 4" key="1">
    <citation type="submission" date="2020-08" db="EMBL/GenBank/DDBJ databases">
        <title>Functional genomics of gut bacteria from endangered species of beetles.</title>
        <authorList>
            <person name="Carlos-Shanley C."/>
        </authorList>
    </citation>
    <scope>NUCLEOTIDE SEQUENCE [LARGE SCALE GENOMIC DNA]</scope>
    <source>
        <strain evidence="3 4">S00198</strain>
    </source>
</reference>
<dbReference type="InterPro" id="IPR050855">
    <property type="entry name" value="NDM-1-like"/>
</dbReference>
<dbReference type="EMBL" id="JACHLK010000009">
    <property type="protein sequence ID" value="MBB6561765.1"/>
    <property type="molecule type" value="Genomic_DNA"/>
</dbReference>
<dbReference type="SMART" id="SM00849">
    <property type="entry name" value="Lactamase_B"/>
    <property type="match status" value="1"/>
</dbReference>
<evidence type="ECO:0000313" key="3">
    <source>
        <dbReference type="EMBL" id="MBB6561765.1"/>
    </source>
</evidence>
<name>A0A7X0UBP1_9BURK</name>
<protein>
    <submittedName>
        <fullName evidence="3">Glyoxylase-like metal-dependent hydrolase (Beta-lactamase superfamily II)</fullName>
    </submittedName>
</protein>
<dbReference type="RefSeq" id="WP_184861109.1">
    <property type="nucleotide sequence ID" value="NZ_JACHLK010000009.1"/>
</dbReference>
<dbReference type="SUPFAM" id="SSF56281">
    <property type="entry name" value="Metallo-hydrolase/oxidoreductase"/>
    <property type="match status" value="1"/>
</dbReference>
<evidence type="ECO:0000256" key="1">
    <source>
        <dbReference type="SAM" id="SignalP"/>
    </source>
</evidence>
<keyword evidence="3" id="KW-0378">Hydrolase</keyword>
<sequence>MPPILCRLIAALLALFLGHASGALASNAPLALEIYRADAKGFHVASTLVMGQQDAVLIDAQFTRADAHRLVANILASGKRLTHIYISQGDPDYYFGLEVLHQAFPQAQVIASQATIEHIRASLPEKMKVWGPVLGANGPVAPIVPTALAGNGFELEGQRLEVIGLDGPSPLYSFVWIPSVQAVVGGVRVFGNMHLWMTDSASPAERQCWLNDLQRIEALAPRTVVPGHASPGHPTDLGAVRFSKAYLQAYGAALPKARNATELIATMKRRYPKAIGDDVLALGAKVNKGEMPWVPAAACQ</sequence>
<dbReference type="InterPro" id="IPR036866">
    <property type="entry name" value="RibonucZ/Hydroxyglut_hydro"/>
</dbReference>